<name>A0A158EVD6_9BURK</name>
<dbReference type="PANTHER" id="PTHR37937">
    <property type="entry name" value="CONJUGATIVE TRANSFER: DNA TRANSPORT"/>
    <property type="match status" value="1"/>
</dbReference>
<evidence type="ECO:0000256" key="3">
    <source>
        <dbReference type="ARBA" id="ARBA00022692"/>
    </source>
</evidence>
<feature type="domain" description="Type IV secretion system coupling protein TraD DNA-binding" evidence="7">
    <location>
        <begin position="163"/>
        <end position="525"/>
    </location>
</feature>
<evidence type="ECO:0000256" key="2">
    <source>
        <dbReference type="ARBA" id="ARBA00022475"/>
    </source>
</evidence>
<evidence type="ECO:0000313" key="9">
    <source>
        <dbReference type="Proteomes" id="UP000054683"/>
    </source>
</evidence>
<dbReference type="EMBL" id="FCOK02000001">
    <property type="protein sequence ID" value="SAL11492.1"/>
    <property type="molecule type" value="Genomic_DNA"/>
</dbReference>
<evidence type="ECO:0000259" key="7">
    <source>
        <dbReference type="Pfam" id="PF10412"/>
    </source>
</evidence>
<reference evidence="8 9" key="1">
    <citation type="submission" date="2016-01" db="EMBL/GenBank/DDBJ databases">
        <authorList>
            <person name="Oliw E.H."/>
        </authorList>
    </citation>
    <scope>NUCLEOTIDE SEQUENCE [LARGE SCALE GENOMIC DNA]</scope>
    <source>
        <strain evidence="8">LMG 27134</strain>
    </source>
</reference>
<dbReference type="InterPro" id="IPR019476">
    <property type="entry name" value="T4SS_TraD_DNA-bd"/>
</dbReference>
<dbReference type="InterPro" id="IPR027417">
    <property type="entry name" value="P-loop_NTPase"/>
</dbReference>
<keyword evidence="4 6" id="KW-1133">Transmembrane helix</keyword>
<dbReference type="AlphaFoldDB" id="A0A158EVD6"/>
<dbReference type="CDD" id="cd01127">
    <property type="entry name" value="TrwB_TraG_TraD_VirD4"/>
    <property type="match status" value="1"/>
</dbReference>
<dbReference type="Gene3D" id="3.40.50.300">
    <property type="entry name" value="P-loop containing nucleotide triphosphate hydrolases"/>
    <property type="match status" value="2"/>
</dbReference>
<dbReference type="PANTHER" id="PTHR37937:SF1">
    <property type="entry name" value="CONJUGATIVE TRANSFER: DNA TRANSPORT"/>
    <property type="match status" value="1"/>
</dbReference>
<evidence type="ECO:0000313" key="8">
    <source>
        <dbReference type="EMBL" id="SAL11492.1"/>
    </source>
</evidence>
<sequence>MGEIGGGKRAWVAPSIKTRDVGGWARASAMAGAIAGAMTLWALWRPLPWLPIPDGALSTHASYWAKLAAHWAAPGIFEEASRRYSTFWEAIGDSGRGQIEWRAACALGMFTAPFALFAKGWLTPQNGLTLLRGGERHEGEDAARALRKKFAKASRENPDHEIAPGIPWPAEMWTRHAFLVGGVGSGKSTVMRPLIKKIVDSGEQALIFDPKSEFTARFPQPSIVAPWDRRSVAWDIAKDMRNLLDMRRFAAAIIGESHDPMWSNASRQLLVGLLAHLNATMGEDWGWADLAKLVALPQEPMLAIMKARHPEAVRAVERASATSTGVLINLSAFCSSIFDLASAWGDAPKDRRISMVEWTEGRSSHKQLILQGHGAYEELTKSYVSAMVGVFAALVNSVEMEDDDSRKVWFLADEFAQMGKLPVRPLFEVGRSRGVRCVVACQDFAQLDELYGEKAVQAMIAMCGVLIIGQTMPGETAESLCRALGSREYERRNVSVSRTGAGESASVSYSREVVPLYSPFELARLGRTRDRKGVKMIVFTHGDAHELVWPLVAYPRRRRPFKPAKWTLRTPQDVVGAQSATEPDATGVALAQEHTDALLAEPGDTADQR</sequence>
<keyword evidence="3 6" id="KW-0812">Transmembrane</keyword>
<accession>A0A158EVD6</accession>
<dbReference type="GO" id="GO:0005886">
    <property type="term" value="C:plasma membrane"/>
    <property type="evidence" value="ECO:0007669"/>
    <property type="project" value="UniProtKB-SubCell"/>
</dbReference>
<protein>
    <submittedName>
        <fullName evidence="8">Type IV secretory pathway VirD4 components-like protein</fullName>
    </submittedName>
</protein>
<evidence type="ECO:0000256" key="1">
    <source>
        <dbReference type="ARBA" id="ARBA00004651"/>
    </source>
</evidence>
<dbReference type="InterPro" id="IPR051539">
    <property type="entry name" value="T4SS-coupling_protein"/>
</dbReference>
<feature type="transmembrane region" description="Helical" evidence="6">
    <location>
        <begin position="21"/>
        <end position="44"/>
    </location>
</feature>
<dbReference type="Pfam" id="PF10412">
    <property type="entry name" value="TrwB_AAD_bind"/>
    <property type="match status" value="1"/>
</dbReference>
<organism evidence="8 9">
    <name type="scientific">Caballeronia udeis</name>
    <dbReference type="NCBI Taxonomy" id="1232866"/>
    <lineage>
        <taxon>Bacteria</taxon>
        <taxon>Pseudomonadati</taxon>
        <taxon>Pseudomonadota</taxon>
        <taxon>Betaproteobacteria</taxon>
        <taxon>Burkholderiales</taxon>
        <taxon>Burkholderiaceae</taxon>
        <taxon>Caballeronia</taxon>
    </lineage>
</organism>
<keyword evidence="5 6" id="KW-0472">Membrane</keyword>
<dbReference type="Proteomes" id="UP000054683">
    <property type="component" value="Unassembled WGS sequence"/>
</dbReference>
<evidence type="ECO:0000256" key="4">
    <source>
        <dbReference type="ARBA" id="ARBA00022989"/>
    </source>
</evidence>
<gene>
    <name evidence="8" type="ORF">AWB69_00312</name>
</gene>
<comment type="subcellular location">
    <subcellularLocation>
        <location evidence="1">Cell membrane</location>
        <topology evidence="1">Multi-pass membrane protein</topology>
    </subcellularLocation>
</comment>
<keyword evidence="2" id="KW-1003">Cell membrane</keyword>
<proteinExistence type="predicted"/>
<dbReference type="SUPFAM" id="SSF52540">
    <property type="entry name" value="P-loop containing nucleoside triphosphate hydrolases"/>
    <property type="match status" value="1"/>
</dbReference>
<evidence type="ECO:0000256" key="5">
    <source>
        <dbReference type="ARBA" id="ARBA00023136"/>
    </source>
</evidence>
<dbReference type="RefSeq" id="WP_231936941.1">
    <property type="nucleotide sequence ID" value="NZ_FCOK02000001.1"/>
</dbReference>
<evidence type="ECO:0000256" key="6">
    <source>
        <dbReference type="SAM" id="Phobius"/>
    </source>
</evidence>